<dbReference type="KEGG" id="cdx:CDES_09820"/>
<accession>A0A0M3Q9V1</accession>
<keyword evidence="4" id="KW-0238">DNA-binding</keyword>
<evidence type="ECO:0000313" key="6">
    <source>
        <dbReference type="Proteomes" id="UP000068067"/>
    </source>
</evidence>
<dbReference type="InterPro" id="IPR010921">
    <property type="entry name" value="Trp_repressor/repl_initiator"/>
</dbReference>
<evidence type="ECO:0000313" key="5">
    <source>
        <dbReference type="EMBL" id="ALC06671.1"/>
    </source>
</evidence>
<dbReference type="EMBL" id="CP009220">
    <property type="protein sequence ID" value="ALC06671.1"/>
    <property type="molecule type" value="Genomic_DNA"/>
</dbReference>
<dbReference type="KEGG" id="cdx:CDES_11545"/>
<dbReference type="EMBL" id="CP009220">
    <property type="protein sequence ID" value="ALC06349.1"/>
    <property type="molecule type" value="Genomic_DNA"/>
</dbReference>
<reference evidence="4 6" key="1">
    <citation type="submission" date="2014-08" db="EMBL/GenBank/DDBJ databases">
        <title>Complete genome sequence of Corynebacterium deserti GIMN1.010 (=DSM 45689), isolated from desert sand in western China.</title>
        <authorList>
            <person name="Ruckert C."/>
            <person name="Albersmeier A."/>
            <person name="Kalinowski J."/>
        </authorList>
    </citation>
    <scope>NUCLEOTIDE SEQUENCE [LARGE SCALE GENOMIC DNA]</scope>
    <source>
        <strain evidence="4 6">GIMN1.010</strain>
    </source>
</reference>
<dbReference type="InterPro" id="IPR052057">
    <property type="entry name" value="IS150/IS1296_orfA-like"/>
</dbReference>
<evidence type="ECO:0000259" key="3">
    <source>
        <dbReference type="Pfam" id="PF13518"/>
    </source>
</evidence>
<sequence length="160" mass="18669">MHPRSKLSQTQRERAVDLFEEGYGSQAVANRLGVKRNQIRRLEKRFRLHGRLCLVSKPTRKQYSFDTKMEILRRYKAGELKSDLAEEFGLSSPDLISHWMWQVNKGGSDALRPKPKGRPKGSARPAPLTEEDKLRRENELLKAELAYLKKLRDLRDQRRG</sequence>
<dbReference type="PANTHER" id="PTHR33795">
    <property type="entry name" value="INSERTION ELEMENT IS150 PROTEIN INSJ"/>
    <property type="match status" value="1"/>
</dbReference>
<dbReference type="STRING" id="931089.CDES_09820"/>
<dbReference type="Gene3D" id="1.10.10.10">
    <property type="entry name" value="Winged helix-like DNA-binding domain superfamily/Winged helix DNA-binding domain"/>
    <property type="match status" value="1"/>
</dbReference>
<feature type="domain" description="Insertion element IS150 protein InsJ-like helix-turn-helix" evidence="3">
    <location>
        <begin position="68"/>
        <end position="120"/>
    </location>
</feature>
<keyword evidence="6" id="KW-1185">Reference proteome</keyword>
<feature type="region of interest" description="Disordered" evidence="2">
    <location>
        <begin position="106"/>
        <end position="134"/>
    </location>
</feature>
<dbReference type="Proteomes" id="UP000068067">
    <property type="component" value="Chromosome"/>
</dbReference>
<evidence type="ECO:0000256" key="1">
    <source>
        <dbReference type="ARBA" id="ARBA00038232"/>
    </source>
</evidence>
<name>A0A0M3Q9V1_9CORY</name>
<dbReference type="PANTHER" id="PTHR33795:SF1">
    <property type="entry name" value="INSERTION ELEMENT IS150 PROTEIN INSJ"/>
    <property type="match status" value="1"/>
</dbReference>
<organism evidence="4 6">
    <name type="scientific">Corynebacterium deserti GIMN1.010</name>
    <dbReference type="NCBI Taxonomy" id="931089"/>
    <lineage>
        <taxon>Bacteria</taxon>
        <taxon>Bacillati</taxon>
        <taxon>Actinomycetota</taxon>
        <taxon>Actinomycetes</taxon>
        <taxon>Mycobacteriales</taxon>
        <taxon>Corynebacteriaceae</taxon>
        <taxon>Corynebacterium</taxon>
    </lineage>
</organism>
<evidence type="ECO:0000256" key="2">
    <source>
        <dbReference type="SAM" id="MobiDB-lite"/>
    </source>
</evidence>
<comment type="similarity">
    <text evidence="1">Belongs to the IS150/IS1296 orfA family.</text>
</comment>
<dbReference type="InterPro" id="IPR036388">
    <property type="entry name" value="WH-like_DNA-bd_sf"/>
</dbReference>
<dbReference type="GO" id="GO:0043565">
    <property type="term" value="F:sequence-specific DNA binding"/>
    <property type="evidence" value="ECO:0007669"/>
    <property type="project" value="InterPro"/>
</dbReference>
<evidence type="ECO:0000313" key="4">
    <source>
        <dbReference type="EMBL" id="ALC06349.1"/>
    </source>
</evidence>
<dbReference type="Pfam" id="PF13518">
    <property type="entry name" value="HTH_28"/>
    <property type="match status" value="1"/>
</dbReference>
<dbReference type="Gene3D" id="1.10.10.60">
    <property type="entry name" value="Homeodomain-like"/>
    <property type="match status" value="1"/>
</dbReference>
<dbReference type="InterPro" id="IPR055247">
    <property type="entry name" value="InsJ-like_HTH"/>
</dbReference>
<dbReference type="AlphaFoldDB" id="A0A0M3Q9V1"/>
<proteinExistence type="inferred from homology"/>
<dbReference type="PATRIC" id="fig|931089.4.peg.1986"/>
<protein>
    <submittedName>
        <fullName evidence="4">Insertion element DNA-binding protein</fullName>
    </submittedName>
</protein>
<dbReference type="SUPFAM" id="SSF48295">
    <property type="entry name" value="TrpR-like"/>
    <property type="match status" value="1"/>
</dbReference>
<gene>
    <name evidence="4" type="ORF">CDES_09820</name>
    <name evidence="5" type="ORF">CDES_11545</name>
</gene>